<feature type="domain" description="Methylated-DNA-[protein]-cysteine S-methyltransferase DNA binding" evidence="2">
    <location>
        <begin position="11"/>
        <end position="113"/>
    </location>
</feature>
<dbReference type="EMBL" id="DS499603">
    <property type="protein sequence ID" value="EDP47396.1"/>
    <property type="molecule type" value="Genomic_DNA"/>
</dbReference>
<dbReference type="OrthoDB" id="2548197at2759"/>
<dbReference type="InterPro" id="IPR036217">
    <property type="entry name" value="MethylDNA_cys_MeTrfase_DNAb"/>
</dbReference>
<dbReference type="SUPFAM" id="SSF46767">
    <property type="entry name" value="Methylated DNA-protein cysteine methyltransferase, C-terminal domain"/>
    <property type="match status" value="1"/>
</dbReference>
<name>B0YEQ2_ASPFC</name>
<dbReference type="Proteomes" id="UP000001699">
    <property type="component" value="Unassembled WGS sequence"/>
</dbReference>
<dbReference type="GO" id="GO:0006281">
    <property type="term" value="P:DNA repair"/>
    <property type="evidence" value="ECO:0007669"/>
    <property type="project" value="InterPro"/>
</dbReference>
<evidence type="ECO:0000313" key="3">
    <source>
        <dbReference type="EMBL" id="EDP47396.1"/>
    </source>
</evidence>
<dbReference type="InterPro" id="IPR036388">
    <property type="entry name" value="WH-like_DNA-bd_sf"/>
</dbReference>
<dbReference type="CDD" id="cd06445">
    <property type="entry name" value="ATase"/>
    <property type="match status" value="1"/>
</dbReference>
<proteinExistence type="predicted"/>
<dbReference type="PANTHER" id="PTHR42942:SF1">
    <property type="entry name" value="ALKYLTRANSFERASE-LIKE PROTEIN 1"/>
    <property type="match status" value="1"/>
</dbReference>
<evidence type="ECO:0000313" key="4">
    <source>
        <dbReference type="Proteomes" id="UP000001699"/>
    </source>
</evidence>
<dbReference type="HOGENOM" id="CLU_000445_52_5_1"/>
<protein>
    <submittedName>
        <fullName evidence="3">MGMT family protein</fullName>
    </submittedName>
</protein>
<dbReference type="Pfam" id="PF01035">
    <property type="entry name" value="DNA_binding_1"/>
    <property type="match status" value="1"/>
</dbReference>
<dbReference type="AlphaFoldDB" id="B0YEQ2"/>
<evidence type="ECO:0000259" key="2">
    <source>
        <dbReference type="Pfam" id="PF01035"/>
    </source>
</evidence>
<reference evidence="3 4" key="1">
    <citation type="journal article" date="2008" name="PLoS Genet.">
        <title>Genomic islands in the pathogenic filamentous fungus Aspergillus fumigatus.</title>
        <authorList>
            <person name="Fedorova N.D."/>
            <person name="Khaldi N."/>
            <person name="Joardar V.S."/>
            <person name="Maiti R."/>
            <person name="Amedeo P."/>
            <person name="Anderson M.J."/>
            <person name="Crabtree J."/>
            <person name="Silva J.C."/>
            <person name="Badger J.H."/>
            <person name="Albarraq A."/>
            <person name="Angiuoli S."/>
            <person name="Bussey H."/>
            <person name="Bowyer P."/>
            <person name="Cotty P.J."/>
            <person name="Dyer P.S."/>
            <person name="Egan A."/>
            <person name="Galens K."/>
            <person name="Fraser-Liggett C.M."/>
            <person name="Haas B.J."/>
            <person name="Inman J.M."/>
            <person name="Kent R."/>
            <person name="Lemieux S."/>
            <person name="Malavazi I."/>
            <person name="Orvis J."/>
            <person name="Roemer T."/>
            <person name="Ronning C.M."/>
            <person name="Sundaram J.P."/>
            <person name="Sutton G."/>
            <person name="Turner G."/>
            <person name="Venter J.C."/>
            <person name="White O.R."/>
            <person name="Whitty B.R."/>
            <person name="Youngman P."/>
            <person name="Wolfe K.H."/>
            <person name="Goldman G.H."/>
            <person name="Wortman J.R."/>
            <person name="Jiang B."/>
            <person name="Denning D.W."/>
            <person name="Nierman W.C."/>
        </authorList>
    </citation>
    <scope>NUCLEOTIDE SEQUENCE [LARGE SCALE GENOMIC DNA]</scope>
    <source>
        <strain evidence="4">CBS 144.89 / FGSC A1163 / CEA10</strain>
    </source>
</reference>
<evidence type="ECO:0000256" key="1">
    <source>
        <dbReference type="ARBA" id="ARBA00022763"/>
    </source>
</evidence>
<dbReference type="PANTHER" id="PTHR42942">
    <property type="entry name" value="6-O-METHYLGUANINE DNA METHYLTRANSFERASE"/>
    <property type="match status" value="1"/>
</dbReference>
<dbReference type="GO" id="GO:0003824">
    <property type="term" value="F:catalytic activity"/>
    <property type="evidence" value="ECO:0007669"/>
    <property type="project" value="InterPro"/>
</dbReference>
<accession>B0YEQ2</accession>
<keyword evidence="4" id="KW-1185">Reference proteome</keyword>
<gene>
    <name evidence="3" type="ORF">AFUB_099980</name>
</gene>
<dbReference type="PhylomeDB" id="B0YEQ2"/>
<organism evidence="3 4">
    <name type="scientific">Aspergillus fumigatus (strain CBS 144.89 / FGSC A1163 / CEA10)</name>
    <name type="common">Neosartorya fumigata</name>
    <dbReference type="NCBI Taxonomy" id="451804"/>
    <lineage>
        <taxon>Eukaryota</taxon>
        <taxon>Fungi</taxon>
        <taxon>Dikarya</taxon>
        <taxon>Ascomycota</taxon>
        <taxon>Pezizomycotina</taxon>
        <taxon>Eurotiomycetes</taxon>
        <taxon>Eurotiomycetidae</taxon>
        <taxon>Eurotiales</taxon>
        <taxon>Aspergillaceae</taxon>
        <taxon>Aspergillus</taxon>
        <taxon>Aspergillus subgen. Fumigati</taxon>
    </lineage>
</organism>
<keyword evidence="1" id="KW-0227">DNA damage</keyword>
<sequence length="152" mass="17307">MPRSDEAEWWFNAVYEAVQSIPYGKVTSYGHIALLLGEPKRPRQVGICLKHLPSDTSQHFHSGNVPWQRVINSKGMISHRYVDEMLSKFHDADFCRGPGSAERQAEALRQEGVQVDVDSMGDFYVDFARYGWFPERLPGEESEDSEDEGDAQ</sequence>
<dbReference type="Gene3D" id="1.10.10.10">
    <property type="entry name" value="Winged helix-like DNA-binding domain superfamily/Winged helix DNA-binding domain"/>
    <property type="match status" value="1"/>
</dbReference>
<dbReference type="InterPro" id="IPR014048">
    <property type="entry name" value="MethylDNA_cys_MeTrfase_DNA-bd"/>
</dbReference>
<dbReference type="InterPro" id="IPR052520">
    <property type="entry name" value="ATL_DNA_repair"/>
</dbReference>
<dbReference type="VEuPathDB" id="FungiDB:AFUB_099980"/>